<accession>A0A452XYU0</accession>
<evidence type="ECO:0000259" key="1">
    <source>
        <dbReference type="SMART" id="SM00491"/>
    </source>
</evidence>
<reference evidence="3" key="1">
    <citation type="journal article" date="2014" name="Science">
        <title>Ancient hybridizations among the ancestral genomes of bread wheat.</title>
        <authorList>
            <consortium name="International Wheat Genome Sequencing Consortium,"/>
            <person name="Marcussen T."/>
            <person name="Sandve S.R."/>
            <person name="Heier L."/>
            <person name="Spannagl M."/>
            <person name="Pfeifer M."/>
            <person name="Jakobsen K.S."/>
            <person name="Wulff B.B."/>
            <person name="Steuernagel B."/>
            <person name="Mayer K.F."/>
            <person name="Olsen O.A."/>
        </authorList>
    </citation>
    <scope>NUCLEOTIDE SEQUENCE [LARGE SCALE GENOMIC DNA]</scope>
    <source>
        <strain evidence="3">cv. AL8/78</strain>
    </source>
</reference>
<evidence type="ECO:0000313" key="2">
    <source>
        <dbReference type="EnsemblPlants" id="AET1Gv20218200.3"/>
    </source>
</evidence>
<dbReference type="PANTHER" id="PTHR11472:SF1">
    <property type="entry name" value="GENERAL TRANSCRIPTION AND DNA REPAIR FACTOR IIH HELICASE SUBUNIT XPD"/>
    <property type="match status" value="1"/>
</dbReference>
<reference evidence="3" key="2">
    <citation type="journal article" date="2017" name="Nat. Plants">
        <title>The Aegilops tauschii genome reveals multiple impacts of transposons.</title>
        <authorList>
            <person name="Zhao G."/>
            <person name="Zou C."/>
            <person name="Li K."/>
            <person name="Wang K."/>
            <person name="Li T."/>
            <person name="Gao L."/>
            <person name="Zhang X."/>
            <person name="Wang H."/>
            <person name="Yang Z."/>
            <person name="Liu X."/>
            <person name="Jiang W."/>
            <person name="Mao L."/>
            <person name="Kong X."/>
            <person name="Jiao Y."/>
            <person name="Jia J."/>
        </authorList>
    </citation>
    <scope>NUCLEOTIDE SEQUENCE [LARGE SCALE GENOMIC DNA]</scope>
    <source>
        <strain evidence="3">cv. AL8/78</strain>
    </source>
</reference>
<dbReference type="InterPro" id="IPR027417">
    <property type="entry name" value="P-loop_NTPase"/>
</dbReference>
<reference evidence="2" key="5">
    <citation type="journal article" date="2021" name="G3 (Bethesda)">
        <title>Aegilops tauschii genome assembly Aet v5.0 features greater sequence contiguity and improved annotation.</title>
        <authorList>
            <person name="Wang L."/>
            <person name="Zhu T."/>
            <person name="Rodriguez J.C."/>
            <person name="Deal K.R."/>
            <person name="Dubcovsky J."/>
            <person name="McGuire P.E."/>
            <person name="Lux T."/>
            <person name="Spannagl M."/>
            <person name="Mayer K.F.X."/>
            <person name="Baldrich P."/>
            <person name="Meyers B.C."/>
            <person name="Huo N."/>
            <person name="Gu Y.Q."/>
            <person name="Zhou H."/>
            <person name="Devos K.M."/>
            <person name="Bennetzen J.L."/>
            <person name="Unver T."/>
            <person name="Budak H."/>
            <person name="Gulick P.J."/>
            <person name="Galiba G."/>
            <person name="Kalapos B."/>
            <person name="Nelson D.R."/>
            <person name="Li P."/>
            <person name="You F.M."/>
            <person name="Luo M.C."/>
            <person name="Dvorak J."/>
        </authorList>
    </citation>
    <scope>NUCLEOTIDE SEQUENCE [LARGE SCALE GENOMIC DNA]</scope>
    <source>
        <strain evidence="2">cv. AL8/78</strain>
    </source>
</reference>
<dbReference type="GO" id="GO:0005634">
    <property type="term" value="C:nucleus"/>
    <property type="evidence" value="ECO:0007669"/>
    <property type="project" value="InterPro"/>
</dbReference>
<name>A0A452XYU0_AEGTS</name>
<dbReference type="AlphaFoldDB" id="A0A452XYU0"/>
<dbReference type="Proteomes" id="UP000015105">
    <property type="component" value="Chromosome 1D"/>
</dbReference>
<dbReference type="InterPro" id="IPR006555">
    <property type="entry name" value="ATP-dep_Helicase_C"/>
</dbReference>
<dbReference type="GO" id="GO:0003678">
    <property type="term" value="F:DNA helicase activity"/>
    <property type="evidence" value="ECO:0007669"/>
    <property type="project" value="InterPro"/>
</dbReference>
<dbReference type="InterPro" id="IPR001945">
    <property type="entry name" value="RAD3/XPD"/>
</dbReference>
<reference evidence="2" key="4">
    <citation type="submission" date="2019-03" db="UniProtKB">
        <authorList>
            <consortium name="EnsemblPlants"/>
        </authorList>
    </citation>
    <scope>IDENTIFICATION</scope>
</reference>
<protein>
    <recommendedName>
        <fullName evidence="1">ATP-dependent helicase C-terminal domain-containing protein</fullName>
    </recommendedName>
</protein>
<dbReference type="GO" id="GO:0045951">
    <property type="term" value="P:positive regulation of mitotic recombination"/>
    <property type="evidence" value="ECO:0007669"/>
    <property type="project" value="TreeGrafter"/>
</dbReference>
<dbReference type="PRINTS" id="PR00852">
    <property type="entry name" value="XRODRMPGMNTD"/>
</dbReference>
<dbReference type="Gene3D" id="3.40.50.300">
    <property type="entry name" value="P-loop containing nucleotide triphosphate hydrolases"/>
    <property type="match status" value="1"/>
</dbReference>
<dbReference type="SMART" id="SM00491">
    <property type="entry name" value="HELICc2"/>
    <property type="match status" value="1"/>
</dbReference>
<dbReference type="GO" id="GO:0006289">
    <property type="term" value="P:nucleotide-excision repair"/>
    <property type="evidence" value="ECO:0007669"/>
    <property type="project" value="InterPro"/>
</dbReference>
<dbReference type="GO" id="GO:0016818">
    <property type="term" value="F:hydrolase activity, acting on acid anhydrides, in phosphorus-containing anhydrides"/>
    <property type="evidence" value="ECO:0007669"/>
    <property type="project" value="InterPro"/>
</dbReference>
<dbReference type="Pfam" id="PF13307">
    <property type="entry name" value="Helicase_C_2"/>
    <property type="match status" value="1"/>
</dbReference>
<reference evidence="2" key="3">
    <citation type="journal article" date="2017" name="Nature">
        <title>Genome sequence of the progenitor of the wheat D genome Aegilops tauschii.</title>
        <authorList>
            <person name="Luo M.C."/>
            <person name="Gu Y.Q."/>
            <person name="Puiu D."/>
            <person name="Wang H."/>
            <person name="Twardziok S.O."/>
            <person name="Deal K.R."/>
            <person name="Huo N."/>
            <person name="Zhu T."/>
            <person name="Wang L."/>
            <person name="Wang Y."/>
            <person name="McGuire P.E."/>
            <person name="Liu S."/>
            <person name="Long H."/>
            <person name="Ramasamy R.K."/>
            <person name="Rodriguez J.C."/>
            <person name="Van S.L."/>
            <person name="Yuan L."/>
            <person name="Wang Z."/>
            <person name="Xia Z."/>
            <person name="Xiao L."/>
            <person name="Anderson O.D."/>
            <person name="Ouyang S."/>
            <person name="Liang Y."/>
            <person name="Zimin A.V."/>
            <person name="Pertea G."/>
            <person name="Qi P."/>
            <person name="Bennetzen J.L."/>
            <person name="Dai X."/>
            <person name="Dawson M.W."/>
            <person name="Muller H.G."/>
            <person name="Kugler K."/>
            <person name="Rivarola-Duarte L."/>
            <person name="Spannagl M."/>
            <person name="Mayer K.F.X."/>
            <person name="Lu F.H."/>
            <person name="Bevan M.W."/>
            <person name="Leroy P."/>
            <person name="Li P."/>
            <person name="You F.M."/>
            <person name="Sun Q."/>
            <person name="Liu Z."/>
            <person name="Lyons E."/>
            <person name="Wicker T."/>
            <person name="Salzberg S.L."/>
            <person name="Devos K.M."/>
            <person name="Dvorak J."/>
        </authorList>
    </citation>
    <scope>NUCLEOTIDE SEQUENCE [LARGE SCALE GENOMIC DNA]</scope>
    <source>
        <strain evidence="2">cv. AL8/78</strain>
    </source>
</reference>
<feature type="domain" description="ATP-dependent helicase C-terminal" evidence="1">
    <location>
        <begin position="1"/>
        <end position="89"/>
    </location>
</feature>
<dbReference type="PANTHER" id="PTHR11472">
    <property type="entry name" value="DNA REPAIR DEAD HELICASE RAD3/XP-D SUBFAMILY MEMBER"/>
    <property type="match status" value="1"/>
</dbReference>
<dbReference type="GO" id="GO:0006366">
    <property type="term" value="P:transcription by RNA polymerase II"/>
    <property type="evidence" value="ECO:0007669"/>
    <property type="project" value="TreeGrafter"/>
</dbReference>
<evidence type="ECO:0000313" key="3">
    <source>
        <dbReference type="Proteomes" id="UP000015105"/>
    </source>
</evidence>
<dbReference type="Gramene" id="AET1Gv20218200.3">
    <property type="protein sequence ID" value="AET1Gv20218200.3"/>
    <property type="gene ID" value="AET1Gv20218200"/>
</dbReference>
<proteinExistence type="predicted"/>
<dbReference type="GO" id="GO:0003684">
    <property type="term" value="F:damaged DNA binding"/>
    <property type="evidence" value="ECO:0007669"/>
    <property type="project" value="TreeGrafter"/>
</dbReference>
<dbReference type="EnsemblPlants" id="AET1Gv20218200.3">
    <property type="protein sequence ID" value="AET1Gv20218200.3"/>
    <property type="gene ID" value="AET1Gv20218200"/>
</dbReference>
<dbReference type="InterPro" id="IPR045028">
    <property type="entry name" value="DinG/Rad3-like"/>
</dbReference>
<keyword evidence="3" id="KW-1185">Reference proteome</keyword>
<sequence length="158" mass="18347">DLFRGKVAEGIDFDRHYGRLVIMFGVPFQYTLSKILRARLEYLRETFQIKEGDFLTFDALRQAAQCVGRVIRSKADYGMMIFADKRYSRHDKRSKLPGWILSHLHDAHLNLSTDMALHTAREFLRRMAQPYDKAGSGGKKTLLTEEDLQDMARDAMEM</sequence>
<dbReference type="GO" id="GO:0005524">
    <property type="term" value="F:ATP binding"/>
    <property type="evidence" value="ECO:0007669"/>
    <property type="project" value="InterPro"/>
</dbReference>
<organism evidence="2 3">
    <name type="scientific">Aegilops tauschii subsp. strangulata</name>
    <name type="common">Goatgrass</name>
    <dbReference type="NCBI Taxonomy" id="200361"/>
    <lineage>
        <taxon>Eukaryota</taxon>
        <taxon>Viridiplantae</taxon>
        <taxon>Streptophyta</taxon>
        <taxon>Embryophyta</taxon>
        <taxon>Tracheophyta</taxon>
        <taxon>Spermatophyta</taxon>
        <taxon>Magnoliopsida</taxon>
        <taxon>Liliopsida</taxon>
        <taxon>Poales</taxon>
        <taxon>Poaceae</taxon>
        <taxon>BOP clade</taxon>
        <taxon>Pooideae</taxon>
        <taxon>Triticodae</taxon>
        <taxon>Triticeae</taxon>
        <taxon>Triticinae</taxon>
        <taxon>Aegilops</taxon>
    </lineage>
</organism>